<dbReference type="STRING" id="35608.A0A2U1QNF5"/>
<organism evidence="3 4">
    <name type="scientific">Artemisia annua</name>
    <name type="common">Sweet wormwood</name>
    <dbReference type="NCBI Taxonomy" id="35608"/>
    <lineage>
        <taxon>Eukaryota</taxon>
        <taxon>Viridiplantae</taxon>
        <taxon>Streptophyta</taxon>
        <taxon>Embryophyta</taxon>
        <taxon>Tracheophyta</taxon>
        <taxon>Spermatophyta</taxon>
        <taxon>Magnoliopsida</taxon>
        <taxon>eudicotyledons</taxon>
        <taxon>Gunneridae</taxon>
        <taxon>Pentapetalae</taxon>
        <taxon>asterids</taxon>
        <taxon>campanulids</taxon>
        <taxon>Asterales</taxon>
        <taxon>Asteraceae</taxon>
        <taxon>Asteroideae</taxon>
        <taxon>Anthemideae</taxon>
        <taxon>Artemisiinae</taxon>
        <taxon>Artemisia</taxon>
    </lineage>
</organism>
<dbReference type="EMBL" id="PKPP01000015">
    <property type="protein sequence ID" value="PWA99536.1"/>
    <property type="molecule type" value="Genomic_DNA"/>
</dbReference>
<evidence type="ECO:0000256" key="1">
    <source>
        <dbReference type="RuleBase" id="RU000461"/>
    </source>
</evidence>
<dbReference type="OrthoDB" id="416096at2759"/>
<dbReference type="GO" id="GO:0020037">
    <property type="term" value="F:heme binding"/>
    <property type="evidence" value="ECO:0007669"/>
    <property type="project" value="InterPro"/>
</dbReference>
<dbReference type="SUPFAM" id="SSF48264">
    <property type="entry name" value="Cytochrome P450"/>
    <property type="match status" value="1"/>
</dbReference>
<keyword evidence="1" id="KW-0560">Oxidoreductase</keyword>
<dbReference type="InterPro" id="IPR001128">
    <property type="entry name" value="Cyt_P450"/>
</dbReference>
<dbReference type="Gene3D" id="1.10.630.10">
    <property type="entry name" value="Cytochrome P450"/>
    <property type="match status" value="1"/>
</dbReference>
<keyword evidence="4" id="KW-1185">Reference proteome</keyword>
<dbReference type="Proteomes" id="UP000245207">
    <property type="component" value="Unassembled WGS sequence"/>
</dbReference>
<dbReference type="InterPro" id="IPR038938">
    <property type="entry name" value="D27-like"/>
</dbReference>
<evidence type="ECO:0000259" key="2">
    <source>
        <dbReference type="Pfam" id="PF13225"/>
    </source>
</evidence>
<dbReference type="PROSITE" id="PS00086">
    <property type="entry name" value="CYTOCHROME_P450"/>
    <property type="match status" value="1"/>
</dbReference>
<dbReference type="AlphaFoldDB" id="A0A2U1QNF5"/>
<dbReference type="PANTHER" id="PTHR33591:SF1">
    <property type="entry name" value="BETA-CAROTENE ISOMERASE D27, CHLOROPLASTIC"/>
    <property type="match status" value="1"/>
</dbReference>
<accession>A0A2U1QNF5</accession>
<dbReference type="GO" id="GO:0005506">
    <property type="term" value="F:iron ion binding"/>
    <property type="evidence" value="ECO:0007669"/>
    <property type="project" value="InterPro"/>
</dbReference>
<dbReference type="GO" id="GO:0004497">
    <property type="term" value="F:monooxygenase activity"/>
    <property type="evidence" value="ECO:0007669"/>
    <property type="project" value="UniProtKB-KW"/>
</dbReference>
<keyword evidence="1" id="KW-0349">Heme</keyword>
<dbReference type="InterPro" id="IPR017972">
    <property type="entry name" value="Cyt_P450_CS"/>
</dbReference>
<dbReference type="GO" id="GO:0016705">
    <property type="term" value="F:oxidoreductase activity, acting on paired donors, with incorporation or reduction of molecular oxygen"/>
    <property type="evidence" value="ECO:0007669"/>
    <property type="project" value="InterPro"/>
</dbReference>
<dbReference type="Pfam" id="PF00067">
    <property type="entry name" value="p450"/>
    <property type="match status" value="1"/>
</dbReference>
<feature type="domain" description="Beta-carotene isomerase D27-like C-terminal" evidence="2">
    <location>
        <begin position="167"/>
        <end position="248"/>
    </location>
</feature>
<dbReference type="PANTHER" id="PTHR33591">
    <property type="entry name" value="BETA-CAROTENE ISOMERASE D27"/>
    <property type="match status" value="1"/>
</dbReference>
<proteinExistence type="inferred from homology"/>
<sequence>MGTAIPSAKATFISFPTRSRRKSPQIFPKSKNGLSVLSVLAPSTSVTTKDANSHNSLKISTHDNTIATTSSKTVYRDNWLENMAISYLSKAFQETTGIKNDTPGYKGIVEVSAEVYKKYSPTEQREIVLKVLDKVVPSFTLFVIKLMPQTKFTRELFAAFTTISFGWLVGPSEVKESEVDGKIEKNVVHITKCRFLEEANCIGICTNQCKMATQEFIKEKFGTPVNMVPNFDDMSCEMIFGQEPPAQEDDPAFKQPCYKLCKCSYQLLHLYFFLVPSTSVSRRAFDYTYSYSHFYKTLRAATTTMFSRCKKTSTSSIATLTNNQSELMTKSYYVMVNYSKIFKLCISAEIVISDAELNQATSLRVLRVARCNTRPYLLPGTDTTFTNLGSGKPNEFRPERFLNSPIDYKGLHFEFIPFGGGRRGCPAIQFAMVINELVLANLVYKFHFKLASEGDLDMSESIGLTVHKKRPILVSATPCS</sequence>
<comment type="similarity">
    <text evidence="1">Belongs to the cytochrome P450 family.</text>
</comment>
<keyword evidence="1" id="KW-0408">Iron</keyword>
<name>A0A2U1QNF5_ARTAN</name>
<dbReference type="InterPro" id="IPR036396">
    <property type="entry name" value="Cyt_P450_sf"/>
</dbReference>
<dbReference type="Pfam" id="PF13225">
    <property type="entry name" value="D27-like_C"/>
    <property type="match status" value="1"/>
</dbReference>
<protein>
    <submittedName>
        <fullName evidence="3">D27</fullName>
    </submittedName>
</protein>
<dbReference type="GO" id="GO:0016859">
    <property type="term" value="F:cis-trans isomerase activity"/>
    <property type="evidence" value="ECO:0007669"/>
    <property type="project" value="TreeGrafter"/>
</dbReference>
<evidence type="ECO:0000313" key="4">
    <source>
        <dbReference type="Proteomes" id="UP000245207"/>
    </source>
</evidence>
<keyword evidence="1" id="KW-0503">Monooxygenase</keyword>
<evidence type="ECO:0000313" key="3">
    <source>
        <dbReference type="EMBL" id="PWA99536.1"/>
    </source>
</evidence>
<reference evidence="3 4" key="1">
    <citation type="journal article" date="2018" name="Mol. Plant">
        <title>The genome of Artemisia annua provides insight into the evolution of Asteraceae family and artemisinin biosynthesis.</title>
        <authorList>
            <person name="Shen Q."/>
            <person name="Zhang L."/>
            <person name="Liao Z."/>
            <person name="Wang S."/>
            <person name="Yan T."/>
            <person name="Shi P."/>
            <person name="Liu M."/>
            <person name="Fu X."/>
            <person name="Pan Q."/>
            <person name="Wang Y."/>
            <person name="Lv Z."/>
            <person name="Lu X."/>
            <person name="Zhang F."/>
            <person name="Jiang W."/>
            <person name="Ma Y."/>
            <person name="Chen M."/>
            <person name="Hao X."/>
            <person name="Li L."/>
            <person name="Tang Y."/>
            <person name="Lv G."/>
            <person name="Zhou Y."/>
            <person name="Sun X."/>
            <person name="Brodelius P.E."/>
            <person name="Rose J.K.C."/>
            <person name="Tang K."/>
        </authorList>
    </citation>
    <scope>NUCLEOTIDE SEQUENCE [LARGE SCALE GENOMIC DNA]</scope>
    <source>
        <strain evidence="4">cv. Huhao1</strain>
        <tissue evidence="3">Leaf</tissue>
    </source>
</reference>
<keyword evidence="1" id="KW-0479">Metal-binding</keyword>
<comment type="caution">
    <text evidence="3">The sequence shown here is derived from an EMBL/GenBank/DDBJ whole genome shotgun (WGS) entry which is preliminary data.</text>
</comment>
<dbReference type="InterPro" id="IPR025114">
    <property type="entry name" value="D27-like_C"/>
</dbReference>
<dbReference type="GO" id="GO:1901601">
    <property type="term" value="P:strigolactone biosynthetic process"/>
    <property type="evidence" value="ECO:0007669"/>
    <property type="project" value="TreeGrafter"/>
</dbReference>
<dbReference type="GO" id="GO:0009536">
    <property type="term" value="C:plastid"/>
    <property type="evidence" value="ECO:0007669"/>
    <property type="project" value="TreeGrafter"/>
</dbReference>
<gene>
    <name evidence="3" type="ORF">CTI12_AA005340</name>
</gene>